<dbReference type="EMBL" id="HAEB01003448">
    <property type="protein sequence ID" value="SBQ49975.1"/>
    <property type="molecule type" value="Transcribed_RNA"/>
</dbReference>
<sequence length="54" mass="6247">REDVYSTESRLTENSTFGKPLLADSTHQSETSLMEGVNLCWLISRQWVCWPWSA</sequence>
<accession>A0A1A8ES55</accession>
<reference evidence="1" key="1">
    <citation type="submission" date="2016-05" db="EMBL/GenBank/DDBJ databases">
        <authorList>
            <person name="Lavstsen T."/>
            <person name="Jespersen J.S."/>
        </authorList>
    </citation>
    <scope>NUCLEOTIDE SEQUENCE</scope>
    <source>
        <tissue evidence="1">Brain</tissue>
    </source>
</reference>
<protein>
    <submittedName>
        <fullName evidence="1">Uncharacterized protein</fullName>
    </submittedName>
</protein>
<feature type="non-terminal residue" evidence="1">
    <location>
        <position position="54"/>
    </location>
</feature>
<reference evidence="1" key="2">
    <citation type="submission" date="2016-06" db="EMBL/GenBank/DDBJ databases">
        <title>The genome of a short-lived fish provides insights into sex chromosome evolution and the genetic control of aging.</title>
        <authorList>
            <person name="Reichwald K."/>
            <person name="Felder M."/>
            <person name="Petzold A."/>
            <person name="Koch P."/>
            <person name="Groth M."/>
            <person name="Platzer M."/>
        </authorList>
    </citation>
    <scope>NUCLEOTIDE SEQUENCE</scope>
    <source>
        <tissue evidence="1">Brain</tissue>
    </source>
</reference>
<name>A0A1A8ES55_9TELE</name>
<evidence type="ECO:0000313" key="1">
    <source>
        <dbReference type="EMBL" id="SBQ49975.1"/>
    </source>
</evidence>
<organism evidence="1">
    <name type="scientific">Nothobranchius korthausae</name>
    <dbReference type="NCBI Taxonomy" id="1143690"/>
    <lineage>
        <taxon>Eukaryota</taxon>
        <taxon>Metazoa</taxon>
        <taxon>Chordata</taxon>
        <taxon>Craniata</taxon>
        <taxon>Vertebrata</taxon>
        <taxon>Euteleostomi</taxon>
        <taxon>Actinopterygii</taxon>
        <taxon>Neopterygii</taxon>
        <taxon>Teleostei</taxon>
        <taxon>Neoteleostei</taxon>
        <taxon>Acanthomorphata</taxon>
        <taxon>Ovalentaria</taxon>
        <taxon>Atherinomorphae</taxon>
        <taxon>Cyprinodontiformes</taxon>
        <taxon>Nothobranchiidae</taxon>
        <taxon>Nothobranchius</taxon>
    </lineage>
</organism>
<proteinExistence type="predicted"/>
<feature type="non-terminal residue" evidence="1">
    <location>
        <position position="1"/>
    </location>
</feature>
<dbReference type="AlphaFoldDB" id="A0A1A8ES55"/>
<gene>
    <name evidence="1" type="primary">Nfu_g_1_013916</name>
</gene>